<dbReference type="GO" id="GO:0008270">
    <property type="term" value="F:zinc ion binding"/>
    <property type="evidence" value="ECO:0007669"/>
    <property type="project" value="UniProtKB-KW"/>
</dbReference>
<feature type="compositionally biased region" description="Basic and acidic residues" evidence="2">
    <location>
        <begin position="93"/>
        <end position="107"/>
    </location>
</feature>
<dbReference type="AlphaFoldDB" id="A0A401H3X9"/>
<dbReference type="InParanoid" id="A0A401H3X9"/>
<dbReference type="PROSITE" id="PS50157">
    <property type="entry name" value="ZINC_FINGER_C2H2_2"/>
    <property type="match status" value="1"/>
</dbReference>
<keyword evidence="1" id="KW-0862">Zinc</keyword>
<dbReference type="STRING" id="139825.A0A401H3X9"/>
<dbReference type="InterPro" id="IPR013087">
    <property type="entry name" value="Znf_C2H2_type"/>
</dbReference>
<feature type="region of interest" description="Disordered" evidence="2">
    <location>
        <begin position="84"/>
        <end position="124"/>
    </location>
</feature>
<feature type="region of interest" description="Disordered" evidence="2">
    <location>
        <begin position="180"/>
        <end position="239"/>
    </location>
</feature>
<dbReference type="InterPro" id="IPR036236">
    <property type="entry name" value="Znf_C2H2_sf"/>
</dbReference>
<keyword evidence="1" id="KW-0863">Zinc-finger</keyword>
<keyword evidence="1" id="KW-0479">Metal-binding</keyword>
<feature type="domain" description="C2H2-type" evidence="3">
    <location>
        <begin position="320"/>
        <end position="347"/>
    </location>
</feature>
<evidence type="ECO:0000313" key="4">
    <source>
        <dbReference type="EMBL" id="GBE89050.1"/>
    </source>
</evidence>
<gene>
    <name evidence="4" type="ORF">SCP_1500520</name>
</gene>
<dbReference type="Proteomes" id="UP000287166">
    <property type="component" value="Unassembled WGS sequence"/>
</dbReference>
<evidence type="ECO:0000313" key="5">
    <source>
        <dbReference type="Proteomes" id="UP000287166"/>
    </source>
</evidence>
<sequence>MDCVREHYPPRARHDGAAFGIGPVPFGPRAPEFGHEASFAGADFFGGPNPVINPLISDSVFIAISRSEAHEIIRALRALSLNSRPLPSSSSNAERRVDGSAPSHDRAFLPTSNPPFATDPTSNHDMSYMEGFSVLPLNNSFDDFHTPNDSSMETLHVDVDPATTAVASFNALMIPSQLHDFPPVPSGGTGPPISHHRCSYDDQNSTSPPQPERNDHSDQVSSVPSMRRPKQQVLASSDAPVYPLQGTRCHWDGDCDVTLDDVTPSGIERHIREVHLRGNWNRQVRGACTWVVGDRPCERKMMQGGYGKHVASIHLQSTAVVCDVCGKTYCRSDVLQKHKLLHARDEAGHL</sequence>
<dbReference type="SUPFAM" id="SSF57667">
    <property type="entry name" value="beta-beta-alpha zinc fingers"/>
    <property type="match status" value="1"/>
</dbReference>
<dbReference type="GeneID" id="38785967"/>
<dbReference type="OrthoDB" id="2782214at2759"/>
<dbReference type="PROSITE" id="PS00028">
    <property type="entry name" value="ZINC_FINGER_C2H2_1"/>
    <property type="match status" value="1"/>
</dbReference>
<evidence type="ECO:0000259" key="3">
    <source>
        <dbReference type="PROSITE" id="PS50157"/>
    </source>
</evidence>
<reference evidence="4 5" key="1">
    <citation type="journal article" date="2018" name="Sci. Rep.">
        <title>Genome sequence of the cauliflower mushroom Sparassis crispa (Hanabiratake) and its association with beneficial usage.</title>
        <authorList>
            <person name="Kiyama R."/>
            <person name="Furutani Y."/>
            <person name="Kawaguchi K."/>
            <person name="Nakanishi T."/>
        </authorList>
    </citation>
    <scope>NUCLEOTIDE SEQUENCE [LARGE SCALE GENOMIC DNA]</scope>
</reference>
<protein>
    <recommendedName>
        <fullName evidence="3">C2H2-type domain-containing protein</fullName>
    </recommendedName>
</protein>
<evidence type="ECO:0000256" key="1">
    <source>
        <dbReference type="PROSITE-ProRule" id="PRU00042"/>
    </source>
</evidence>
<dbReference type="RefSeq" id="XP_027619963.1">
    <property type="nucleotide sequence ID" value="XM_027764162.1"/>
</dbReference>
<comment type="caution">
    <text evidence="4">The sequence shown here is derived from an EMBL/GenBank/DDBJ whole genome shotgun (WGS) entry which is preliminary data.</text>
</comment>
<organism evidence="4 5">
    <name type="scientific">Sparassis crispa</name>
    <dbReference type="NCBI Taxonomy" id="139825"/>
    <lineage>
        <taxon>Eukaryota</taxon>
        <taxon>Fungi</taxon>
        <taxon>Dikarya</taxon>
        <taxon>Basidiomycota</taxon>
        <taxon>Agaricomycotina</taxon>
        <taxon>Agaricomycetes</taxon>
        <taxon>Polyporales</taxon>
        <taxon>Sparassidaceae</taxon>
        <taxon>Sparassis</taxon>
    </lineage>
</organism>
<evidence type="ECO:0000256" key="2">
    <source>
        <dbReference type="SAM" id="MobiDB-lite"/>
    </source>
</evidence>
<keyword evidence="5" id="KW-1185">Reference proteome</keyword>
<dbReference type="EMBL" id="BFAD01000015">
    <property type="protein sequence ID" value="GBE89050.1"/>
    <property type="molecule type" value="Genomic_DNA"/>
</dbReference>
<feature type="compositionally biased region" description="Polar residues" evidence="2">
    <location>
        <begin position="110"/>
        <end position="124"/>
    </location>
</feature>
<accession>A0A401H3X9</accession>
<name>A0A401H3X9_9APHY</name>
<proteinExistence type="predicted"/>